<proteinExistence type="predicted"/>
<organism evidence="1 2">
    <name type="scientific">Kribbella sindirgiensis</name>
    <dbReference type="NCBI Taxonomy" id="1124744"/>
    <lineage>
        <taxon>Bacteria</taxon>
        <taxon>Bacillati</taxon>
        <taxon>Actinomycetota</taxon>
        <taxon>Actinomycetes</taxon>
        <taxon>Propionibacteriales</taxon>
        <taxon>Kribbellaceae</taxon>
        <taxon>Kribbella</taxon>
    </lineage>
</organism>
<gene>
    <name evidence="1" type="ORF">E0H50_18690</name>
</gene>
<protein>
    <submittedName>
        <fullName evidence="1">Alpha/beta hydrolase</fullName>
    </submittedName>
</protein>
<dbReference type="Gene3D" id="3.40.50.1820">
    <property type="entry name" value="alpha/beta hydrolase"/>
    <property type="match status" value="1"/>
</dbReference>
<dbReference type="AlphaFoldDB" id="A0A4R0IG15"/>
<comment type="caution">
    <text evidence="1">The sequence shown here is derived from an EMBL/GenBank/DDBJ whole genome shotgun (WGS) entry which is preliminary data.</text>
</comment>
<dbReference type="OrthoDB" id="8871309at2"/>
<dbReference type="InterPro" id="IPR029058">
    <property type="entry name" value="AB_hydrolase_fold"/>
</dbReference>
<evidence type="ECO:0000313" key="2">
    <source>
        <dbReference type="Proteomes" id="UP000292695"/>
    </source>
</evidence>
<dbReference type="RefSeq" id="WP_131289997.1">
    <property type="nucleotide sequence ID" value="NZ_SJKA01000006.1"/>
</dbReference>
<dbReference type="EMBL" id="SJKA01000006">
    <property type="protein sequence ID" value="TCC32241.1"/>
    <property type="molecule type" value="Genomic_DNA"/>
</dbReference>
<keyword evidence="2" id="KW-1185">Reference proteome</keyword>
<reference evidence="1 2" key="1">
    <citation type="submission" date="2019-02" db="EMBL/GenBank/DDBJ databases">
        <title>Kribbella capetownensis sp. nov. and Kribbella speibonae sp. nov., isolated from soil.</title>
        <authorList>
            <person name="Curtis S.M."/>
            <person name="Norton I."/>
            <person name="Everest G.J."/>
            <person name="Meyers P.R."/>
        </authorList>
    </citation>
    <scope>NUCLEOTIDE SEQUENCE [LARGE SCALE GENOMIC DNA]</scope>
    <source>
        <strain evidence="1 2">DSM 27082</strain>
    </source>
</reference>
<name>A0A4R0IG15_9ACTN</name>
<sequence>MPTSASDSNSHGPALHLYLTEPSRSFVDFGQLATARSVLRTAPRGDEHPVVVLPGLLASDVSTATLRWYLARLGYRAHGWDLGRNIGPTPTVLDGMRARVRDLAERHGETVSLIGWSLGGIYARELAREMPHLVRYVITLGSPFRHDLPPDNRARRVFQLLSPLHVPESVPPPEHTRPPLAMPATSVYSVRDGIVPWRTCIDTPGPRRENIAVNASHLGYGHNPAVLWLTADRLSQAPGTWEPFVPPPALARHFPADVSASVRRPTPPQRAS</sequence>
<evidence type="ECO:0000313" key="1">
    <source>
        <dbReference type="EMBL" id="TCC32241.1"/>
    </source>
</evidence>
<dbReference type="SUPFAM" id="SSF53474">
    <property type="entry name" value="alpha/beta-Hydrolases"/>
    <property type="match status" value="1"/>
</dbReference>
<keyword evidence="1" id="KW-0378">Hydrolase</keyword>
<accession>A0A4R0IG15</accession>
<dbReference type="GO" id="GO:0016787">
    <property type="term" value="F:hydrolase activity"/>
    <property type="evidence" value="ECO:0007669"/>
    <property type="project" value="UniProtKB-KW"/>
</dbReference>
<dbReference type="Proteomes" id="UP000292695">
    <property type="component" value="Unassembled WGS sequence"/>
</dbReference>